<comment type="caution">
    <text evidence="1">The sequence shown here is derived from an EMBL/GenBank/DDBJ whole genome shotgun (WGS) entry which is preliminary data.</text>
</comment>
<accession>A0A3D6BWA0</accession>
<dbReference type="Proteomes" id="UP000263268">
    <property type="component" value="Unassembled WGS sequence"/>
</dbReference>
<sequence length="104" mass="12179">MSLVAKIKIEVNMDMLQDVCDSLSHISCHLSNQRESKAFVNALELICDKLLKKQLSKRHETKKFKLTFDFIEAHFLEMYLIIYNSAYNVYNIQLVINQLNQKLA</sequence>
<dbReference type="AlphaFoldDB" id="A0A3D6BWA0"/>
<dbReference type="EMBL" id="DPRK01000270">
    <property type="protein sequence ID" value="HCY83154.1"/>
    <property type="molecule type" value="Genomic_DNA"/>
</dbReference>
<evidence type="ECO:0000313" key="2">
    <source>
        <dbReference type="Proteomes" id="UP000263268"/>
    </source>
</evidence>
<evidence type="ECO:0000313" key="1">
    <source>
        <dbReference type="EMBL" id="HCY83154.1"/>
    </source>
</evidence>
<protein>
    <submittedName>
        <fullName evidence="1">Uncharacterized protein</fullName>
    </submittedName>
</protein>
<name>A0A3D6BWA0_9FLAO</name>
<reference evidence="1 2" key="1">
    <citation type="journal article" date="2018" name="Nat. Biotechnol.">
        <title>A standardized bacterial taxonomy based on genome phylogeny substantially revises the tree of life.</title>
        <authorList>
            <person name="Parks D.H."/>
            <person name="Chuvochina M."/>
            <person name="Waite D.W."/>
            <person name="Rinke C."/>
            <person name="Skarshewski A."/>
            <person name="Chaumeil P.A."/>
            <person name="Hugenholtz P."/>
        </authorList>
    </citation>
    <scope>NUCLEOTIDE SEQUENCE [LARGE SCALE GENOMIC DNA]</scope>
    <source>
        <strain evidence="1">UBA10227</strain>
    </source>
</reference>
<gene>
    <name evidence="1" type="ORF">DHV22_16905</name>
</gene>
<organism evidence="1 2">
    <name type="scientific">Xanthomarina gelatinilytica</name>
    <dbReference type="NCBI Taxonomy" id="1137281"/>
    <lineage>
        <taxon>Bacteria</taxon>
        <taxon>Pseudomonadati</taxon>
        <taxon>Bacteroidota</taxon>
        <taxon>Flavobacteriia</taxon>
        <taxon>Flavobacteriales</taxon>
        <taxon>Flavobacteriaceae</taxon>
        <taxon>Xanthomarina</taxon>
    </lineage>
</organism>
<proteinExistence type="predicted"/>